<protein>
    <submittedName>
        <fullName evidence="3">Uncharacterized protein</fullName>
    </submittedName>
</protein>
<reference evidence="4" key="2">
    <citation type="submission" date="2016-11" db="EMBL/GenBank/DDBJ databases">
        <authorList>
            <person name="Varghese N."/>
            <person name="Submissions S."/>
        </authorList>
    </citation>
    <scope>NUCLEOTIDE SEQUENCE [LARGE SCALE GENOMIC DNA]</scope>
    <source>
        <strain evidence="4">DSM 19729</strain>
    </source>
</reference>
<proteinExistence type="predicted"/>
<dbReference type="AlphaFoldDB" id="A0A1M5U6K3"/>
<evidence type="ECO:0000313" key="2">
    <source>
        <dbReference type="EMBL" id="PRZ19575.1"/>
    </source>
</evidence>
<gene>
    <name evidence="2" type="ORF">BC624_11623</name>
    <name evidence="3" type="ORF">SAMN05443373_11823</name>
</gene>
<accession>A0A1M5U6K3</accession>
<evidence type="ECO:0000313" key="4">
    <source>
        <dbReference type="Proteomes" id="UP000184384"/>
    </source>
</evidence>
<reference evidence="2 5" key="3">
    <citation type="submission" date="2018-03" db="EMBL/GenBank/DDBJ databases">
        <title>Genomic Encyclopedia of Archaeal and Bacterial Type Strains, Phase II (KMG-II): from individual species to whole genera.</title>
        <authorList>
            <person name="Goeker M."/>
        </authorList>
    </citation>
    <scope>NUCLEOTIDE SEQUENCE [LARGE SCALE GENOMIC DNA]</scope>
    <source>
        <strain evidence="2 5">DSM 17797</strain>
    </source>
</reference>
<name>A0A1M5U6K3_9FLAO</name>
<sequence>MQYLNNFLTGTENLFKLLFINGIVIILIGLFYPLQKRDELQIKISDFNFEVNLLNNEIYNLKIQSENLKDSLKNKLIPREEAKLRNFSLKQKAHETTNKTILQEHRKEQIKILEN</sequence>
<dbReference type="STRING" id="280093.SAMN05443373_11823"/>
<evidence type="ECO:0000313" key="3">
    <source>
        <dbReference type="EMBL" id="SHH58685.1"/>
    </source>
</evidence>
<evidence type="ECO:0000313" key="5">
    <source>
        <dbReference type="Proteomes" id="UP000237771"/>
    </source>
</evidence>
<dbReference type="EMBL" id="FQWO01000018">
    <property type="protein sequence ID" value="SHH58685.1"/>
    <property type="molecule type" value="Genomic_DNA"/>
</dbReference>
<feature type="transmembrane region" description="Helical" evidence="1">
    <location>
        <begin position="14"/>
        <end position="34"/>
    </location>
</feature>
<keyword evidence="1" id="KW-0812">Transmembrane</keyword>
<keyword evidence="5" id="KW-1185">Reference proteome</keyword>
<dbReference type="RefSeq" id="WP_072946139.1">
    <property type="nucleotide sequence ID" value="NZ_FQWO01000018.1"/>
</dbReference>
<evidence type="ECO:0000256" key="1">
    <source>
        <dbReference type="SAM" id="Phobius"/>
    </source>
</evidence>
<keyword evidence="1" id="KW-1133">Transmembrane helix</keyword>
<dbReference type="Proteomes" id="UP000184384">
    <property type="component" value="Unassembled WGS sequence"/>
</dbReference>
<reference evidence="3" key="1">
    <citation type="submission" date="2016-11" db="EMBL/GenBank/DDBJ databases">
        <authorList>
            <person name="Jaros S."/>
            <person name="Januszkiewicz K."/>
            <person name="Wedrychowicz H."/>
        </authorList>
    </citation>
    <scope>NUCLEOTIDE SEQUENCE [LARGE SCALE GENOMIC DNA]</scope>
    <source>
        <strain evidence="3">DSM 19729</strain>
    </source>
</reference>
<keyword evidence="1" id="KW-0472">Membrane</keyword>
<dbReference type="Proteomes" id="UP000237771">
    <property type="component" value="Unassembled WGS sequence"/>
</dbReference>
<organism evidence="3 4">
    <name type="scientific">Flavobacterium granuli</name>
    <dbReference type="NCBI Taxonomy" id="280093"/>
    <lineage>
        <taxon>Bacteria</taxon>
        <taxon>Pseudomonadati</taxon>
        <taxon>Bacteroidota</taxon>
        <taxon>Flavobacteriia</taxon>
        <taxon>Flavobacteriales</taxon>
        <taxon>Flavobacteriaceae</taxon>
        <taxon>Flavobacterium</taxon>
    </lineage>
</organism>
<dbReference type="EMBL" id="PVUB01000016">
    <property type="protein sequence ID" value="PRZ19575.1"/>
    <property type="molecule type" value="Genomic_DNA"/>
</dbReference>